<dbReference type="Pfam" id="PF13173">
    <property type="entry name" value="AAA_14"/>
    <property type="match status" value="1"/>
</dbReference>
<dbReference type="SUPFAM" id="SSF52540">
    <property type="entry name" value="P-loop containing nucleoside triphosphate hydrolases"/>
    <property type="match status" value="1"/>
</dbReference>
<keyword evidence="4" id="KW-1185">Reference proteome</keyword>
<organism evidence="3 4">
    <name type="scientific">Coraliomargarita sinensis</name>
    <dbReference type="NCBI Taxonomy" id="2174842"/>
    <lineage>
        <taxon>Bacteria</taxon>
        <taxon>Pseudomonadati</taxon>
        <taxon>Verrucomicrobiota</taxon>
        <taxon>Opitutia</taxon>
        <taxon>Puniceicoccales</taxon>
        <taxon>Coraliomargaritaceae</taxon>
        <taxon>Coraliomargarita</taxon>
    </lineage>
</organism>
<feature type="domain" description="AAA" evidence="1">
    <location>
        <begin position="48"/>
        <end position="180"/>
    </location>
</feature>
<dbReference type="PANTHER" id="PTHR43566:SF1">
    <property type="entry name" value="AAA+ ATPASE DOMAIN-CONTAINING PROTEIN"/>
    <property type="match status" value="1"/>
</dbReference>
<dbReference type="PANTHER" id="PTHR43566">
    <property type="entry name" value="CONSERVED PROTEIN"/>
    <property type="match status" value="1"/>
</dbReference>
<comment type="caution">
    <text evidence="3">The sequence shown here is derived from an EMBL/GenBank/DDBJ whole genome shotgun (WGS) entry which is preliminary data.</text>
</comment>
<dbReference type="RefSeq" id="WP_110131422.1">
    <property type="nucleotide sequence ID" value="NZ_QHJQ01000007.1"/>
</dbReference>
<dbReference type="Pfam" id="PF13635">
    <property type="entry name" value="DUF4143"/>
    <property type="match status" value="1"/>
</dbReference>
<dbReference type="InterPro" id="IPR027417">
    <property type="entry name" value="P-loop_NTPase"/>
</dbReference>
<reference evidence="3 4" key="1">
    <citation type="submission" date="2018-05" db="EMBL/GenBank/DDBJ databases">
        <title>Coraliomargarita sinensis sp. nov., isolated from a marine solar saltern.</title>
        <authorList>
            <person name="Zhou L.Y."/>
        </authorList>
    </citation>
    <scope>NUCLEOTIDE SEQUENCE [LARGE SCALE GENOMIC DNA]</scope>
    <source>
        <strain evidence="3 4">WN38</strain>
    </source>
</reference>
<dbReference type="EMBL" id="QHJQ01000007">
    <property type="protein sequence ID" value="PXA03725.1"/>
    <property type="molecule type" value="Genomic_DNA"/>
</dbReference>
<dbReference type="InterPro" id="IPR025420">
    <property type="entry name" value="DUF4143"/>
</dbReference>
<dbReference type="Proteomes" id="UP000247099">
    <property type="component" value="Unassembled WGS sequence"/>
</dbReference>
<dbReference type="Gene3D" id="3.40.50.300">
    <property type="entry name" value="P-loop containing nucleotide triphosphate hydrolases"/>
    <property type="match status" value="1"/>
</dbReference>
<dbReference type="InterPro" id="IPR041682">
    <property type="entry name" value="AAA_14"/>
</dbReference>
<evidence type="ECO:0000313" key="3">
    <source>
        <dbReference type="EMBL" id="PXA03725.1"/>
    </source>
</evidence>
<dbReference type="InParanoid" id="A0A317ZE95"/>
<protein>
    <submittedName>
        <fullName evidence="3">ATPase</fullName>
    </submittedName>
</protein>
<dbReference type="AlphaFoldDB" id="A0A317ZE95"/>
<accession>A0A317ZE95</accession>
<name>A0A317ZE95_9BACT</name>
<gene>
    <name evidence="3" type="ORF">DDZ13_10545</name>
</gene>
<evidence type="ECO:0000259" key="1">
    <source>
        <dbReference type="Pfam" id="PF13173"/>
    </source>
</evidence>
<feature type="domain" description="DUF4143" evidence="2">
    <location>
        <begin position="256"/>
        <end position="413"/>
    </location>
</feature>
<sequence>MLIPKNELISVLQEFNPWWSGQVQADLPEWERTASQEIARWCEHQKSKRSLLLTGPRQVGKTTLFRQTIRNLLQSGIAPSQILYATFDHPLLKLAGMNKTIEAWEEIFPGTSDHPQFLFLDEVQFIPDWQVWLKHQVDFGKNRKIAITGSASPLRSGSSESGVGRWETIKLPTLTFREFLKLRQVEVPEMAEVSSLKQLIEHSPSDILQFQSGAKQLTPYFHDYLLRGGFPEPALEEDLQRCQRLLREDIVDKVLKRDMTALYGVRRIVEIEKIFLYLCYHDGGVLDISAISKELDGVKRHLLTDHLDLLEAAHLIYSLKPFGYGKEVLRGKSKVYLADAAIPGSILLYGQKLLEKPDRLGNAVETAFFKHVFTRYYHDQPTFSYWQSKGRKTYEVDLVAEIGERIVPFEVKYQDKLISDSDLKGLRLFMEEKSIDLGYVITRNAESLFITQPRSAKTGQYKEKLDAHIVGVPACLACYWLS</sequence>
<dbReference type="OrthoDB" id="9801684at2"/>
<proteinExistence type="predicted"/>
<evidence type="ECO:0000313" key="4">
    <source>
        <dbReference type="Proteomes" id="UP000247099"/>
    </source>
</evidence>
<evidence type="ECO:0000259" key="2">
    <source>
        <dbReference type="Pfam" id="PF13635"/>
    </source>
</evidence>